<evidence type="ECO:0000313" key="1">
    <source>
        <dbReference type="EMBL" id="KAF5179626.1"/>
    </source>
</evidence>
<keyword evidence="2" id="KW-1185">Reference proteome</keyword>
<sequence>MVVEGVEGDVAVREVVESNSWEGDVIIQQGNGGGDREEQRWGVIKVQKLVVMEEMTSIMVAVIWTILEKLILVTDR</sequence>
<accession>A0A7J6V3U6</accession>
<comment type="caution">
    <text evidence="1">The sequence shown here is derived from an EMBL/GenBank/DDBJ whole genome shotgun (WGS) entry which is preliminary data.</text>
</comment>
<proteinExistence type="predicted"/>
<reference evidence="1 2" key="1">
    <citation type="submission" date="2020-06" db="EMBL/GenBank/DDBJ databases">
        <title>Transcriptomic and genomic resources for Thalictrum thalictroides and T. hernandezii: Facilitating candidate gene discovery in an emerging model plant lineage.</title>
        <authorList>
            <person name="Arias T."/>
            <person name="Riano-Pachon D.M."/>
            <person name="Di Stilio V.S."/>
        </authorList>
    </citation>
    <scope>NUCLEOTIDE SEQUENCE [LARGE SCALE GENOMIC DNA]</scope>
    <source>
        <strain evidence="2">cv. WT478/WT964</strain>
        <tissue evidence="1">Leaves</tissue>
    </source>
</reference>
<dbReference type="Proteomes" id="UP000554482">
    <property type="component" value="Unassembled WGS sequence"/>
</dbReference>
<organism evidence="1 2">
    <name type="scientific">Thalictrum thalictroides</name>
    <name type="common">Rue-anemone</name>
    <name type="synonym">Anemone thalictroides</name>
    <dbReference type="NCBI Taxonomy" id="46969"/>
    <lineage>
        <taxon>Eukaryota</taxon>
        <taxon>Viridiplantae</taxon>
        <taxon>Streptophyta</taxon>
        <taxon>Embryophyta</taxon>
        <taxon>Tracheophyta</taxon>
        <taxon>Spermatophyta</taxon>
        <taxon>Magnoliopsida</taxon>
        <taxon>Ranunculales</taxon>
        <taxon>Ranunculaceae</taxon>
        <taxon>Thalictroideae</taxon>
        <taxon>Thalictrum</taxon>
    </lineage>
</organism>
<protein>
    <submittedName>
        <fullName evidence="1">Uncharacterized protein</fullName>
    </submittedName>
</protein>
<gene>
    <name evidence="1" type="ORF">FRX31_030789</name>
</gene>
<evidence type="ECO:0000313" key="2">
    <source>
        <dbReference type="Proteomes" id="UP000554482"/>
    </source>
</evidence>
<name>A0A7J6V3U6_THATH</name>
<dbReference type="EMBL" id="JABWDY010038534">
    <property type="protein sequence ID" value="KAF5179626.1"/>
    <property type="molecule type" value="Genomic_DNA"/>
</dbReference>
<dbReference type="AlphaFoldDB" id="A0A7J6V3U6"/>